<keyword evidence="3 5" id="KW-0479">Metal-binding</keyword>
<dbReference type="RefSeq" id="WP_085159542.1">
    <property type="nucleotide sequence ID" value="NZ_AP022581.1"/>
</dbReference>
<dbReference type="CDD" id="cd00454">
    <property type="entry name" value="TrHb1_N"/>
    <property type="match status" value="1"/>
</dbReference>
<evidence type="ECO:0000256" key="3">
    <source>
        <dbReference type="ARBA" id="ARBA00022723"/>
    </source>
</evidence>
<dbReference type="InterPro" id="IPR012292">
    <property type="entry name" value="Globin/Proto"/>
</dbReference>
<feature type="binding site" description="distal binding residue" evidence="5">
    <location>
        <position position="81"/>
    </location>
    <ligand>
        <name>heme</name>
        <dbReference type="ChEBI" id="CHEBI:30413"/>
    </ligand>
    <ligandPart>
        <name>Fe</name>
        <dbReference type="ChEBI" id="CHEBI:18248"/>
    </ligandPart>
</feature>
<evidence type="ECO:0000256" key="2">
    <source>
        <dbReference type="ARBA" id="ARBA00022617"/>
    </source>
</evidence>
<gene>
    <name evidence="6" type="ORF">MLAC_30560</name>
</gene>
<evidence type="ECO:0000256" key="1">
    <source>
        <dbReference type="ARBA" id="ARBA00022448"/>
    </source>
</evidence>
<dbReference type="SUPFAM" id="SSF46458">
    <property type="entry name" value="Globin-like"/>
    <property type="match status" value="1"/>
</dbReference>
<protein>
    <recommendedName>
        <fullName evidence="8">Group 1 truncated hemoglobin</fullName>
    </recommendedName>
</protein>
<keyword evidence="2 5" id="KW-0349">Heme</keyword>
<evidence type="ECO:0000313" key="7">
    <source>
        <dbReference type="Proteomes" id="UP000466396"/>
    </source>
</evidence>
<accession>A0A7I7NMF8</accession>
<keyword evidence="4 5" id="KW-0408">Iron</keyword>
<evidence type="ECO:0008006" key="8">
    <source>
        <dbReference type="Google" id="ProtNLM"/>
    </source>
</evidence>
<dbReference type="Pfam" id="PF01152">
    <property type="entry name" value="Bac_globin"/>
    <property type="match status" value="1"/>
</dbReference>
<evidence type="ECO:0000256" key="4">
    <source>
        <dbReference type="ARBA" id="ARBA00023004"/>
    </source>
</evidence>
<dbReference type="GO" id="GO:0020037">
    <property type="term" value="F:heme binding"/>
    <property type="evidence" value="ECO:0007669"/>
    <property type="project" value="InterPro"/>
</dbReference>
<dbReference type="InterPro" id="IPR001486">
    <property type="entry name" value="Hemoglobin_trunc"/>
</dbReference>
<name>A0A7I7NMF8_9MYCO</name>
<dbReference type="KEGG" id="mlj:MLAC_30560"/>
<keyword evidence="7" id="KW-1185">Reference proteome</keyword>
<dbReference type="GO" id="GO:0046872">
    <property type="term" value="F:metal ion binding"/>
    <property type="evidence" value="ECO:0007669"/>
    <property type="project" value="UniProtKB-KW"/>
</dbReference>
<keyword evidence="1" id="KW-0813">Transport</keyword>
<reference evidence="6 7" key="1">
    <citation type="journal article" date="2019" name="Emerg. Microbes Infect.">
        <title>Comprehensive subspecies identification of 175 nontuberculous mycobacteria species based on 7547 genomic profiles.</title>
        <authorList>
            <person name="Matsumoto Y."/>
            <person name="Kinjo T."/>
            <person name="Motooka D."/>
            <person name="Nabeya D."/>
            <person name="Jung N."/>
            <person name="Uechi K."/>
            <person name="Horii T."/>
            <person name="Iida T."/>
            <person name="Fujita J."/>
            <person name="Nakamura S."/>
        </authorList>
    </citation>
    <scope>NUCLEOTIDE SEQUENCE [LARGE SCALE GENOMIC DNA]</scope>
    <source>
        <strain evidence="6 7">JCM 15657</strain>
    </source>
</reference>
<sequence>MQSDQAPTLYDRLGGVYNIAAVVDDLIDRVMTDARLNKNPAVDEAHHRVSPAGFKFLVTEMVCWAAGGPQRYSGRSMDDSHRHLGITEDEWTAFMDDLHQCLVKFRVPGSEAQALVEIVESTHDAIVVTPALHGGQPNP</sequence>
<dbReference type="InterPro" id="IPR009050">
    <property type="entry name" value="Globin-like_sf"/>
</dbReference>
<dbReference type="OrthoDB" id="9798157at2"/>
<dbReference type="Gene3D" id="1.10.490.10">
    <property type="entry name" value="Globins"/>
    <property type="match status" value="1"/>
</dbReference>
<organism evidence="6 7">
    <name type="scientific">Mycobacterium lacus</name>
    <dbReference type="NCBI Taxonomy" id="169765"/>
    <lineage>
        <taxon>Bacteria</taxon>
        <taxon>Bacillati</taxon>
        <taxon>Actinomycetota</taxon>
        <taxon>Actinomycetes</taxon>
        <taxon>Mycobacteriales</taxon>
        <taxon>Mycobacteriaceae</taxon>
        <taxon>Mycobacterium</taxon>
    </lineage>
</organism>
<evidence type="ECO:0000313" key="6">
    <source>
        <dbReference type="EMBL" id="BBX97762.1"/>
    </source>
</evidence>
<dbReference type="AlphaFoldDB" id="A0A7I7NMF8"/>
<dbReference type="Proteomes" id="UP000466396">
    <property type="component" value="Chromosome"/>
</dbReference>
<evidence type="ECO:0000256" key="5">
    <source>
        <dbReference type="PIRSR" id="PIRSR601486-1"/>
    </source>
</evidence>
<proteinExistence type="predicted"/>
<dbReference type="EMBL" id="AP022581">
    <property type="protein sequence ID" value="BBX97762.1"/>
    <property type="molecule type" value="Genomic_DNA"/>
</dbReference>
<dbReference type="GO" id="GO:0019825">
    <property type="term" value="F:oxygen binding"/>
    <property type="evidence" value="ECO:0007669"/>
    <property type="project" value="InterPro"/>
</dbReference>